<dbReference type="Proteomes" id="UP000238220">
    <property type="component" value="Unassembled WGS sequence"/>
</dbReference>
<comment type="caution">
    <text evidence="2">The sequence shown here is derived from an EMBL/GenBank/DDBJ whole genome shotgun (WGS) entry which is preliminary data.</text>
</comment>
<feature type="domain" description="YdhG-like" evidence="1">
    <location>
        <begin position="29"/>
        <end position="123"/>
    </location>
</feature>
<keyword evidence="3" id="KW-1185">Reference proteome</keyword>
<dbReference type="EMBL" id="PSNW01000003">
    <property type="protein sequence ID" value="PPE74783.1"/>
    <property type="molecule type" value="Genomic_DNA"/>
</dbReference>
<evidence type="ECO:0000259" key="1">
    <source>
        <dbReference type="Pfam" id="PF08818"/>
    </source>
</evidence>
<dbReference type="SUPFAM" id="SSF159888">
    <property type="entry name" value="YdhG-like"/>
    <property type="match status" value="2"/>
</dbReference>
<dbReference type="InterPro" id="IPR014922">
    <property type="entry name" value="YdhG-like"/>
</dbReference>
<dbReference type="Gene3D" id="3.90.1150.200">
    <property type="match status" value="1"/>
</dbReference>
<dbReference type="Pfam" id="PF08818">
    <property type="entry name" value="DUF1801"/>
    <property type="match status" value="2"/>
</dbReference>
<evidence type="ECO:0000313" key="2">
    <source>
        <dbReference type="EMBL" id="PPE74783.1"/>
    </source>
</evidence>
<feature type="domain" description="YdhG-like" evidence="1">
    <location>
        <begin position="177"/>
        <end position="268"/>
    </location>
</feature>
<gene>
    <name evidence="2" type="ORF">C3942_07310</name>
</gene>
<protein>
    <recommendedName>
        <fullName evidence="1">YdhG-like domain-containing protein</fullName>
    </recommendedName>
</protein>
<name>A0A2S5TIH1_9GAMM</name>
<sequence>MKLKPGQAAGTDASRLIDGRIAELGGWRGEALARMRKLILEALPGVAEEWKWMGTPVWSHGGILCTGESYKQVVKLTFAKGASLPDPKGLFNASLEGNTRRAIDIREGEKPDAAAFKALVKAAAAQNAATAKKAKPSAKQAGPVKLLSGGNPQIAKADGDAPVQAYIDAMPGWKSALGKRLDALIVKAVPGVRKAVKWNSPFYGVQGQGWFLSFHVLTRYVKVTFFKGAALQPPPPGATERSGESRWIDLHEGDRLDEAQMTAWVKQAAARPGWVP</sequence>
<proteinExistence type="predicted"/>
<reference evidence="2 3" key="1">
    <citation type="submission" date="2018-02" db="EMBL/GenBank/DDBJ databases">
        <title>Genome sequencing of Solimonas sp. HR-BB.</title>
        <authorList>
            <person name="Lee Y."/>
            <person name="Jeon C.O."/>
        </authorList>
    </citation>
    <scope>NUCLEOTIDE SEQUENCE [LARGE SCALE GENOMIC DNA]</scope>
    <source>
        <strain evidence="2 3">HR-BB</strain>
    </source>
</reference>
<accession>A0A2S5TIH1</accession>
<organism evidence="2 3">
    <name type="scientific">Solimonas fluminis</name>
    <dbReference type="NCBI Taxonomy" id="2086571"/>
    <lineage>
        <taxon>Bacteria</taxon>
        <taxon>Pseudomonadati</taxon>
        <taxon>Pseudomonadota</taxon>
        <taxon>Gammaproteobacteria</taxon>
        <taxon>Nevskiales</taxon>
        <taxon>Nevskiaceae</taxon>
        <taxon>Solimonas</taxon>
    </lineage>
</organism>
<evidence type="ECO:0000313" key="3">
    <source>
        <dbReference type="Proteomes" id="UP000238220"/>
    </source>
</evidence>
<dbReference type="AlphaFoldDB" id="A0A2S5TIH1"/>
<dbReference type="OrthoDB" id="9811812at2"/>